<name>A0A0U5L2M5_9GAMM</name>
<dbReference type="AlphaFoldDB" id="A0A0U5L2M5"/>
<keyword evidence="3" id="KW-1185">Reference proteome</keyword>
<accession>A0A0U5L2M5</accession>
<evidence type="ECO:0000313" key="2">
    <source>
        <dbReference type="EMBL" id="CUU25018.1"/>
    </source>
</evidence>
<evidence type="ECO:0000256" key="1">
    <source>
        <dbReference type="SAM" id="MobiDB-lite"/>
    </source>
</evidence>
<organism evidence="2 3">
    <name type="scientific">Duffyella gerundensis</name>
    <dbReference type="NCBI Taxonomy" id="1619313"/>
    <lineage>
        <taxon>Bacteria</taxon>
        <taxon>Pseudomonadati</taxon>
        <taxon>Pseudomonadota</taxon>
        <taxon>Gammaproteobacteria</taxon>
        <taxon>Enterobacterales</taxon>
        <taxon>Erwiniaceae</taxon>
        <taxon>Duffyella</taxon>
    </lineage>
</organism>
<feature type="compositionally biased region" description="Basic and acidic residues" evidence="1">
    <location>
        <begin position="22"/>
        <end position="36"/>
    </location>
</feature>
<dbReference type="EMBL" id="LN907827">
    <property type="protein sequence ID" value="CUU25018.1"/>
    <property type="molecule type" value="Genomic_DNA"/>
</dbReference>
<feature type="region of interest" description="Disordered" evidence="1">
    <location>
        <begin position="1"/>
        <end position="36"/>
    </location>
</feature>
<dbReference type="KEGG" id="ege:EM595_2787"/>
<protein>
    <submittedName>
        <fullName evidence="2">Uncharacterized protein</fullName>
    </submittedName>
</protein>
<dbReference type="PATRIC" id="fig|1619313.3.peg.2893"/>
<sequence>MQFDGKKNDLSTSSKGRRVKIKNSEKAGKVEIQAKR</sequence>
<reference evidence="3" key="1">
    <citation type="submission" date="2015-11" db="EMBL/GenBank/DDBJ databases">
        <authorList>
            <person name="Blom J."/>
        </authorList>
    </citation>
    <scope>NUCLEOTIDE SEQUENCE [LARGE SCALE GENOMIC DNA]</scope>
</reference>
<proteinExistence type="predicted"/>
<evidence type="ECO:0000313" key="3">
    <source>
        <dbReference type="Proteomes" id="UP000059419"/>
    </source>
</evidence>
<gene>
    <name evidence="2" type="ORF">EM595_2787</name>
</gene>
<dbReference type="Proteomes" id="UP000059419">
    <property type="component" value="Chromosome 1"/>
</dbReference>